<dbReference type="EMBL" id="CP007151">
    <property type="protein sequence ID" value="AHI28461.1"/>
    <property type="molecule type" value="Genomic_DNA"/>
</dbReference>
<dbReference type="KEGG" id="msx:AU14_07085"/>
<feature type="transmembrane region" description="Helical" evidence="1">
    <location>
        <begin position="258"/>
        <end position="279"/>
    </location>
</feature>
<evidence type="ECO:0000313" key="3">
    <source>
        <dbReference type="Proteomes" id="UP000061489"/>
    </source>
</evidence>
<keyword evidence="1" id="KW-0472">Membrane</keyword>
<dbReference type="AlphaFoldDB" id="W5YHA0"/>
<keyword evidence="3" id="KW-1185">Reference proteome</keyword>
<dbReference type="RefSeq" id="WP_041339826.1">
    <property type="nucleotide sequence ID" value="NZ_CP007151.1"/>
</dbReference>
<evidence type="ECO:0000256" key="1">
    <source>
        <dbReference type="SAM" id="Phobius"/>
    </source>
</evidence>
<gene>
    <name evidence="2" type="ORF">AU14_07085</name>
</gene>
<proteinExistence type="predicted"/>
<keyword evidence="1" id="KW-1133">Transmembrane helix</keyword>
<feature type="transmembrane region" description="Helical" evidence="1">
    <location>
        <begin position="105"/>
        <end position="132"/>
    </location>
</feature>
<dbReference type="STRING" id="1420916.AU14_07085"/>
<name>W5YHA0_9GAMM</name>
<evidence type="ECO:0008006" key="4">
    <source>
        <dbReference type="Google" id="ProtNLM"/>
    </source>
</evidence>
<evidence type="ECO:0000313" key="2">
    <source>
        <dbReference type="EMBL" id="AHI28461.1"/>
    </source>
</evidence>
<dbReference type="OrthoDB" id="7056210at2"/>
<accession>W5YHA0</accession>
<feature type="transmembrane region" description="Helical" evidence="1">
    <location>
        <begin position="79"/>
        <end position="99"/>
    </location>
</feature>
<reference evidence="2 3" key="1">
    <citation type="journal article" date="2014" name="Genome Announc.">
        <title>Draft Genome Sequences of Marinobacter similis A3d10T and Marinobacter salarius R9SW1T.</title>
        <authorList>
            <person name="Ivanova E.P."/>
            <person name="Ng H.J."/>
            <person name="Webb H.K."/>
            <person name="Feng G."/>
            <person name="Oshima K."/>
            <person name="Hattori M."/>
            <person name="Ohkuma M."/>
            <person name="Sergeev A.F."/>
            <person name="Mikhailov V.V."/>
            <person name="Crawford R.J."/>
            <person name="Sawabe T."/>
        </authorList>
    </citation>
    <scope>NUCLEOTIDE SEQUENCE [LARGE SCALE GENOMIC DNA]</scope>
    <source>
        <strain evidence="2 3">A3d10</strain>
    </source>
</reference>
<organism evidence="2 3">
    <name type="scientific">Marinobacter similis</name>
    <dbReference type="NCBI Taxonomy" id="1420916"/>
    <lineage>
        <taxon>Bacteria</taxon>
        <taxon>Pseudomonadati</taxon>
        <taxon>Pseudomonadota</taxon>
        <taxon>Gammaproteobacteria</taxon>
        <taxon>Pseudomonadales</taxon>
        <taxon>Marinobacteraceae</taxon>
        <taxon>Marinobacter</taxon>
    </lineage>
</organism>
<protein>
    <recommendedName>
        <fullName evidence="4">DUF2868 domain-containing protein</fullName>
    </recommendedName>
</protein>
<dbReference type="Proteomes" id="UP000061489">
    <property type="component" value="Chromosome"/>
</dbReference>
<dbReference type="Pfam" id="PF11067">
    <property type="entry name" value="DUF2868"/>
    <property type="match status" value="1"/>
</dbReference>
<dbReference type="HOGENOM" id="CLU_019171_0_0_6"/>
<feature type="transmembrane region" description="Helical" evidence="1">
    <location>
        <begin position="162"/>
        <end position="184"/>
    </location>
</feature>
<dbReference type="InterPro" id="IPR021296">
    <property type="entry name" value="DUF2868"/>
</dbReference>
<keyword evidence="1" id="KW-0812">Transmembrane</keyword>
<sequence length="484" mass="53595">MTDSPLRLLLDFDARSQRDQDQPPAFLHRRDRKFALTCAEQGQAPNARRWLEHMARLSGPGSKASAGQKTLRLWRRINTGFAFGGTVFGCLTMLGLLFYEGGQRINITVILAFVALQLLLALFTTAQSLVGWQPWRWLLRRLAPERNSETRSRLQPMLMARAAQLGGVSFAVTGVLTLLLMVVVQDLAFGWSTTLDTGASSYHQLLTTLAAPWAALWPAAVPDLALVEATRFFRTGAGAGTDTIAPERWGQWWPFVTMLWVSWVLTPRLLLFLASILLLRRKARQLLVNHPAMHALLYRMETPTLDTGNHHNDAADLPDTDTQTSLQPLPDSNLLLCWAGAGEPALPQTLVSEQTQLFRAGGRASLAEDQAALADIANQLAANPEPAVIVITRSWEPPTGELEDFLASARELWPTGTRVALVPLSLDSEREPEPHQLSQWLRFADRLGTGFASVSVPRLHWRDPHAALNADARLEPGTESRKLT</sequence>